<sequence length="339" mass="36809">MRVVFGGDVMLGRTVSAWIRRFGPQYPLRGVARQLRDAELAIVNLECAITESVRHWTGEPKAFYFGAPAAAATTLSDAGIDLVSLANNHILDYDFNGLADTLWHLHAHGIGNAGAGEHLGHALAPALAERNGTRFAMVAMCDHQADFGAAPNRPGMAHIDFADEREALDLIETALVPVRQAGVDWPILSLHWGPNLAQEPSPLFRRIAHAAIEMGWKILFGHSPHVFHGVELYRGCPILYAAGDLVDDYLVDPVLRNDHQLLFELDIEGNALRKVLLHPVLIADCQARPATGAQYDYIARRITGLCDAMGTQVNRFQEQLWIDAAAGVASTAASAAAPV</sequence>
<dbReference type="RefSeq" id="WP_223464296.1">
    <property type="nucleotide sequence ID" value="NZ_JAFBIL020000001.1"/>
</dbReference>
<dbReference type="PANTHER" id="PTHR33393">
    <property type="entry name" value="POLYGLUTAMINE SYNTHESIS ACCESSORY PROTEIN RV0574C-RELATED"/>
    <property type="match status" value="1"/>
</dbReference>
<dbReference type="SMART" id="SM00854">
    <property type="entry name" value="PGA_cap"/>
    <property type="match status" value="1"/>
</dbReference>
<organism evidence="3 4">
    <name type="scientific">Massilia soli</name>
    <dbReference type="NCBI Taxonomy" id="2792854"/>
    <lineage>
        <taxon>Bacteria</taxon>
        <taxon>Pseudomonadati</taxon>
        <taxon>Pseudomonadota</taxon>
        <taxon>Betaproteobacteria</taxon>
        <taxon>Burkholderiales</taxon>
        <taxon>Oxalobacteraceae</taxon>
        <taxon>Telluria group</taxon>
        <taxon>Massilia</taxon>
    </lineage>
</organism>
<dbReference type="InterPro" id="IPR019079">
    <property type="entry name" value="Capsule_synth_CapA"/>
</dbReference>
<dbReference type="Gene3D" id="3.60.21.10">
    <property type="match status" value="1"/>
</dbReference>
<keyword evidence="4" id="KW-1185">Reference proteome</keyword>
<dbReference type="InterPro" id="IPR029052">
    <property type="entry name" value="Metallo-depent_PP-like"/>
</dbReference>
<evidence type="ECO:0000313" key="3">
    <source>
        <dbReference type="EMBL" id="MBZ2205778.1"/>
    </source>
</evidence>
<name>A0ABS7SHT4_9BURK</name>
<proteinExistence type="inferred from homology"/>
<evidence type="ECO:0000256" key="1">
    <source>
        <dbReference type="ARBA" id="ARBA00005662"/>
    </source>
</evidence>
<protein>
    <submittedName>
        <fullName evidence="3">CapA family protein</fullName>
    </submittedName>
</protein>
<dbReference type="PANTHER" id="PTHR33393:SF11">
    <property type="entry name" value="POLYGLUTAMINE SYNTHESIS ACCESSORY PROTEIN RV0574C-RELATED"/>
    <property type="match status" value="1"/>
</dbReference>
<accession>A0ABS7SHT4</accession>
<comment type="caution">
    <text evidence="3">The sequence shown here is derived from an EMBL/GenBank/DDBJ whole genome shotgun (WGS) entry which is preliminary data.</text>
</comment>
<dbReference type="Pfam" id="PF09587">
    <property type="entry name" value="PGA_cap"/>
    <property type="match status" value="1"/>
</dbReference>
<comment type="similarity">
    <text evidence="1">Belongs to the CapA family.</text>
</comment>
<dbReference type="SUPFAM" id="SSF56300">
    <property type="entry name" value="Metallo-dependent phosphatases"/>
    <property type="match status" value="1"/>
</dbReference>
<gene>
    <name evidence="3" type="ORF">I4X03_000720</name>
</gene>
<dbReference type="EMBL" id="JAFBIL020000001">
    <property type="protein sequence ID" value="MBZ2205778.1"/>
    <property type="molecule type" value="Genomic_DNA"/>
</dbReference>
<evidence type="ECO:0000259" key="2">
    <source>
        <dbReference type="SMART" id="SM00854"/>
    </source>
</evidence>
<evidence type="ECO:0000313" key="4">
    <source>
        <dbReference type="Proteomes" id="UP000809349"/>
    </source>
</evidence>
<dbReference type="Proteomes" id="UP000809349">
    <property type="component" value="Unassembled WGS sequence"/>
</dbReference>
<dbReference type="CDD" id="cd07381">
    <property type="entry name" value="MPP_CapA"/>
    <property type="match status" value="1"/>
</dbReference>
<reference evidence="3 4" key="1">
    <citation type="submission" date="2021-08" db="EMBL/GenBank/DDBJ databases">
        <title>Massilia sp. R798.</title>
        <authorList>
            <person name="Baek J.H."/>
            <person name="Jung H.S."/>
            <person name="Kim K.R."/>
            <person name="Jeon C.O."/>
        </authorList>
    </citation>
    <scope>NUCLEOTIDE SEQUENCE [LARGE SCALE GENOMIC DNA]</scope>
    <source>
        <strain evidence="3 4">R798</strain>
    </source>
</reference>
<dbReference type="InterPro" id="IPR052169">
    <property type="entry name" value="CW_Biosynth-Accessory"/>
</dbReference>
<feature type="domain" description="Capsule synthesis protein CapA" evidence="2">
    <location>
        <begin position="2"/>
        <end position="249"/>
    </location>
</feature>